<accession>A0ABX2FHE5</accession>
<dbReference type="InterPro" id="IPR036291">
    <property type="entry name" value="NAD(P)-bd_dom_sf"/>
</dbReference>
<dbReference type="PANTHER" id="PTHR14239">
    <property type="entry name" value="DUDULIN-RELATED"/>
    <property type="match status" value="1"/>
</dbReference>
<keyword evidence="1" id="KW-0560">Oxidoreductase</keyword>
<sequence>MADALGTRWAAAGHELMVAGRTQAKAQALAGKWQARTGTFREAAEFGDVALIAVLYQGMPETLAEIGAALRGKAIIDCNNAVEVEHFTLVTEPGRSMAQHIAEVTGGHVVKAFNLCHARVWQMQPPVFDGRPLTVPYCADHDPAANLTERLITDLGCVPLPVGDLRHAHHLEAMAAIVISLLFTGSDAHTVFNLVDHVPQLPGIRPAEVR</sequence>
<evidence type="ECO:0000313" key="3">
    <source>
        <dbReference type="EMBL" id="NRN70810.1"/>
    </source>
</evidence>
<dbReference type="Gene3D" id="3.40.50.720">
    <property type="entry name" value="NAD(P)-binding Rossmann-like Domain"/>
    <property type="match status" value="1"/>
</dbReference>
<name>A0ABX2FHE5_9PSEU</name>
<comment type="caution">
    <text evidence="3">The sequence shown here is derived from an EMBL/GenBank/DDBJ whole genome shotgun (WGS) entry which is preliminary data.</text>
</comment>
<dbReference type="InterPro" id="IPR051267">
    <property type="entry name" value="STEAP_metalloreductase"/>
</dbReference>
<keyword evidence="4" id="KW-1185">Reference proteome</keyword>
<proteinExistence type="predicted"/>
<dbReference type="SUPFAM" id="SSF51735">
    <property type="entry name" value="NAD(P)-binding Rossmann-fold domains"/>
    <property type="match status" value="1"/>
</dbReference>
<organism evidence="3 4">
    <name type="scientific">Kibdelosporangium persicum</name>
    <dbReference type="NCBI Taxonomy" id="2698649"/>
    <lineage>
        <taxon>Bacteria</taxon>
        <taxon>Bacillati</taxon>
        <taxon>Actinomycetota</taxon>
        <taxon>Actinomycetes</taxon>
        <taxon>Pseudonocardiales</taxon>
        <taxon>Pseudonocardiaceae</taxon>
        <taxon>Kibdelosporangium</taxon>
    </lineage>
</organism>
<dbReference type="EMBL" id="JAAATY010000044">
    <property type="protein sequence ID" value="NRN70810.1"/>
    <property type="molecule type" value="Genomic_DNA"/>
</dbReference>
<protein>
    <submittedName>
        <fullName evidence="3">Pyrroline-5-carboxylate reductase</fullName>
    </submittedName>
</protein>
<dbReference type="Pfam" id="PF03807">
    <property type="entry name" value="F420_oxidored"/>
    <property type="match status" value="1"/>
</dbReference>
<gene>
    <name evidence="3" type="ORF">GC106_80830</name>
</gene>
<evidence type="ECO:0000259" key="2">
    <source>
        <dbReference type="Pfam" id="PF03807"/>
    </source>
</evidence>
<dbReference type="InterPro" id="IPR028939">
    <property type="entry name" value="P5C_Rdtase_cat_N"/>
</dbReference>
<evidence type="ECO:0000313" key="4">
    <source>
        <dbReference type="Proteomes" id="UP000763557"/>
    </source>
</evidence>
<reference evidence="3 4" key="1">
    <citation type="submission" date="2020-01" db="EMBL/GenBank/DDBJ databases">
        <title>Kibdelosporangium persica a novel Actinomycetes from a hot desert in Iran.</title>
        <authorList>
            <person name="Safaei N."/>
            <person name="Zaburannyi N."/>
            <person name="Mueller R."/>
            <person name="Wink J."/>
        </authorList>
    </citation>
    <scope>NUCLEOTIDE SEQUENCE [LARGE SCALE GENOMIC DNA]</scope>
    <source>
        <strain evidence="3 4">4NS15</strain>
    </source>
</reference>
<dbReference type="Proteomes" id="UP000763557">
    <property type="component" value="Unassembled WGS sequence"/>
</dbReference>
<feature type="domain" description="Pyrroline-5-carboxylate reductase catalytic N-terminal" evidence="2">
    <location>
        <begin position="1"/>
        <end position="80"/>
    </location>
</feature>
<evidence type="ECO:0000256" key="1">
    <source>
        <dbReference type="ARBA" id="ARBA00023002"/>
    </source>
</evidence>
<dbReference type="PANTHER" id="PTHR14239:SF10">
    <property type="entry name" value="REDUCTASE"/>
    <property type="match status" value="1"/>
</dbReference>